<evidence type="ECO:0000259" key="2">
    <source>
        <dbReference type="Pfam" id="PF22766"/>
    </source>
</evidence>
<dbReference type="EMBL" id="BLKC01000011">
    <property type="protein sequence ID" value="GFF28415.1"/>
    <property type="molecule type" value="Genomic_DNA"/>
</dbReference>
<feature type="region of interest" description="Disordered" evidence="1">
    <location>
        <begin position="501"/>
        <end position="533"/>
    </location>
</feature>
<reference evidence="3 4" key="1">
    <citation type="submission" date="2020-01" db="EMBL/GenBank/DDBJ databases">
        <title>Draft genome sequence of Aspergillus udagawae IFM 46972.</title>
        <authorList>
            <person name="Takahashi H."/>
            <person name="Yaguchi T."/>
        </authorList>
    </citation>
    <scope>NUCLEOTIDE SEQUENCE [LARGE SCALE GENOMIC DNA]</scope>
    <source>
        <strain evidence="3 4">IFM 46972</strain>
    </source>
</reference>
<gene>
    <name evidence="3" type="ORF">IFM46972_02344</name>
</gene>
<feature type="compositionally biased region" description="Acidic residues" evidence="1">
    <location>
        <begin position="555"/>
        <end position="573"/>
    </location>
</feature>
<dbReference type="GO" id="GO:1990423">
    <property type="term" value="C:RZZ complex"/>
    <property type="evidence" value="ECO:0007669"/>
    <property type="project" value="TreeGrafter"/>
</dbReference>
<evidence type="ECO:0000313" key="4">
    <source>
        <dbReference type="Proteomes" id="UP000465221"/>
    </source>
</evidence>
<dbReference type="PANTHER" id="PTHR12205:SF0">
    <property type="entry name" value="CENTROMERE_KINETOCHORE PROTEIN ZW10 HOMOLOG"/>
    <property type="match status" value="1"/>
</dbReference>
<dbReference type="PANTHER" id="PTHR12205">
    <property type="entry name" value="CENTROMERE/KINETOCHORE PROTEIN ZW10"/>
    <property type="match status" value="1"/>
</dbReference>
<sequence length="908" mass="100598">MSSVPISKSIKFSSVSSHGGDCYYEQQGRFFQLLPALKLIAFPAQGISSSAADSISPSQSRRLPLGYISGQAQTLETRKMSPQASEQKIYQSVLDFVTEGTFPGSEDVVSSVFPTSALATELELISNAREQVEAEINSLSRENDFDADGWISQAKQLHADIERSRLTAREIVAQHENTRPLQLKVEDASAKVRLIQTEIAFNQAVTRTLEEVQGLCQRLNAGRTDLAEGRIMAAINTVNAVEDTVHKDSLFANTNVKHILVQNVAELRKQITEDLRCRWNNLLKVDREASSFEVAKNDCALLDDTIAAMARLDLLVPANDRLQKDLLLAIVDPILLPNLDGYSRLIRVAEGSIHVQPEPATTTAPQLLDRVSDVLGFLQQCLPSSISGSFSDTFIPALSSRIISSWLSSAVPTDLAGLTDFEAILESVLKFAQTIETLGWHGQEELVSWVNQAPRLWLTRRRADSLDQVRKVLAGSQGLTMQVERVEKEEVSQADEVLLENATSDDWDANWDDDNGDESKGIPSGTQEDDDDVAAWGLDDDAKEGIVETKADISESADDDDADAWGWGDDEDGGERVENQPPQETDKATPVIGGDIGHHASREVTLREHYTVTDIPDSIMAIVRQQVRDVEVISQPGHNHTRIVSSAAGLLALPTLILAMFKATAPSFYSLKLNAGQMYLYNDSLYLVEQLRTMVEEHKLSRLSSDLEALEKFGKLAYSKEMQTQRTIVTDLLDGAQGFSQCSEQPFLGECENAISATVDRIRDVYKEWQPILSHSALLQSIGSLVASVINKIIIDIEDLGDISEAQSQRLVSFCNQVSQLEDLFMPGPTEGIERVPMTAVYVRNWLKFQYLINILESSLADIRFLWTEGELRLEFSADEVVDLIKALFAESDYRRKAIADIRRQSRG</sequence>
<dbReference type="GO" id="GO:0005737">
    <property type="term" value="C:cytoplasm"/>
    <property type="evidence" value="ECO:0007669"/>
    <property type="project" value="GOC"/>
</dbReference>
<dbReference type="Gene3D" id="1.10.357.150">
    <property type="match status" value="1"/>
</dbReference>
<evidence type="ECO:0000256" key="1">
    <source>
        <dbReference type="SAM" id="MobiDB-lite"/>
    </source>
</evidence>
<feature type="domain" description="ZW10 C-terminal helical" evidence="2">
    <location>
        <begin position="754"/>
        <end position="902"/>
    </location>
</feature>
<dbReference type="InterPro" id="IPR055148">
    <property type="entry name" value="ZW10_C_2"/>
</dbReference>
<comment type="caution">
    <text evidence="3">The sequence shown here is derived from an EMBL/GenBank/DDBJ whole genome shotgun (WGS) entry which is preliminary data.</text>
</comment>
<dbReference type="InterPro" id="IPR046362">
    <property type="entry name" value="Zw10/DSL1_C_sf"/>
</dbReference>
<evidence type="ECO:0000313" key="3">
    <source>
        <dbReference type="EMBL" id="GFF28415.1"/>
    </source>
</evidence>
<dbReference type="AlphaFoldDB" id="A0A8H3NB33"/>
<dbReference type="Pfam" id="PF22766">
    <property type="entry name" value="ZW10_C2"/>
    <property type="match status" value="1"/>
</dbReference>
<proteinExistence type="predicted"/>
<dbReference type="FunFam" id="1.10.357.150:FF:000004">
    <property type="entry name" value="Centromere/kinetochore protein zw10 homolog"/>
    <property type="match status" value="1"/>
</dbReference>
<protein>
    <submittedName>
        <fullName evidence="3">Centromere/kinetochore protein zw10 homolog</fullName>
    </submittedName>
</protein>
<dbReference type="Proteomes" id="UP000465221">
    <property type="component" value="Unassembled WGS sequence"/>
</dbReference>
<accession>A0A8H3NB33</accession>
<feature type="compositionally biased region" description="Acidic residues" evidence="1">
    <location>
        <begin position="503"/>
        <end position="516"/>
    </location>
</feature>
<dbReference type="GO" id="GO:0006888">
    <property type="term" value="P:endoplasmic reticulum to Golgi vesicle-mediated transport"/>
    <property type="evidence" value="ECO:0007669"/>
    <property type="project" value="TreeGrafter"/>
</dbReference>
<feature type="region of interest" description="Disordered" evidence="1">
    <location>
        <begin position="548"/>
        <end position="596"/>
    </location>
</feature>
<organism evidence="3 4">
    <name type="scientific">Aspergillus udagawae</name>
    <dbReference type="NCBI Taxonomy" id="91492"/>
    <lineage>
        <taxon>Eukaryota</taxon>
        <taxon>Fungi</taxon>
        <taxon>Dikarya</taxon>
        <taxon>Ascomycota</taxon>
        <taxon>Pezizomycotina</taxon>
        <taxon>Eurotiomycetes</taxon>
        <taxon>Eurotiomycetidae</taxon>
        <taxon>Eurotiales</taxon>
        <taxon>Aspergillaceae</taxon>
        <taxon>Aspergillus</taxon>
        <taxon>Aspergillus subgen. Fumigati</taxon>
    </lineage>
</organism>
<dbReference type="GO" id="GO:0007094">
    <property type="term" value="P:mitotic spindle assembly checkpoint signaling"/>
    <property type="evidence" value="ECO:0007669"/>
    <property type="project" value="TreeGrafter"/>
</dbReference>
<name>A0A8H3NB33_9EURO</name>